<dbReference type="Proteomes" id="UP000298616">
    <property type="component" value="Chromosome"/>
</dbReference>
<evidence type="ECO:0000259" key="2">
    <source>
        <dbReference type="Pfam" id="PF00582"/>
    </source>
</evidence>
<dbReference type="KEGG" id="fpf:DCC35_07020"/>
<dbReference type="InterPro" id="IPR006015">
    <property type="entry name" value="Universal_stress_UspA"/>
</dbReference>
<dbReference type="EMBL" id="CP028923">
    <property type="protein sequence ID" value="QCK14509.1"/>
    <property type="molecule type" value="Genomic_DNA"/>
</dbReference>
<reference evidence="3 4" key="1">
    <citation type="submission" date="2018-04" db="EMBL/GenBank/DDBJ databases">
        <title>Complete genome uncultured novel isolate.</title>
        <authorList>
            <person name="Merlino G."/>
        </authorList>
    </citation>
    <scope>NUCLEOTIDE SEQUENCE [LARGE SCALE GENOMIC DNA]</scope>
    <source>
        <strain evidence="4">R1DC9</strain>
    </source>
</reference>
<accession>A0A4D7JE24</accession>
<dbReference type="Pfam" id="PF00582">
    <property type="entry name" value="Usp"/>
    <property type="match status" value="1"/>
</dbReference>
<dbReference type="Gene3D" id="3.40.50.620">
    <property type="entry name" value="HUPs"/>
    <property type="match status" value="1"/>
</dbReference>
<dbReference type="InterPro" id="IPR014729">
    <property type="entry name" value="Rossmann-like_a/b/a_fold"/>
</dbReference>
<dbReference type="OrthoDB" id="1522603at2"/>
<sequence>MFNNIVVAIDDVDSPALIDSAIKQAKAFGSELWLIHVTFPDPDFVGYDPGPQFIRDDRAKTIKQEHRYLQELAEKIKSDEGITTHALLIQGPTVDTLLKEARDLKADLIIIGNEDHSFMYKALIGETTSKVVKRAKIPILVIPMVTGDSKD</sequence>
<organism evidence="3 4">
    <name type="scientific">Mangrovivirga cuniculi</name>
    <dbReference type="NCBI Taxonomy" id="2715131"/>
    <lineage>
        <taxon>Bacteria</taxon>
        <taxon>Pseudomonadati</taxon>
        <taxon>Bacteroidota</taxon>
        <taxon>Cytophagia</taxon>
        <taxon>Cytophagales</taxon>
        <taxon>Mangrovivirgaceae</taxon>
        <taxon>Mangrovivirga</taxon>
    </lineage>
</organism>
<comment type="similarity">
    <text evidence="1">Belongs to the universal stress protein A family.</text>
</comment>
<dbReference type="PANTHER" id="PTHR46268:SF15">
    <property type="entry name" value="UNIVERSAL STRESS PROTEIN HP_0031"/>
    <property type="match status" value="1"/>
</dbReference>
<dbReference type="CDD" id="cd00293">
    <property type="entry name" value="USP-like"/>
    <property type="match status" value="1"/>
</dbReference>
<dbReference type="InterPro" id="IPR006016">
    <property type="entry name" value="UspA"/>
</dbReference>
<dbReference type="PRINTS" id="PR01438">
    <property type="entry name" value="UNVRSLSTRESS"/>
</dbReference>
<evidence type="ECO:0000313" key="4">
    <source>
        <dbReference type="Proteomes" id="UP000298616"/>
    </source>
</evidence>
<dbReference type="AlphaFoldDB" id="A0A4D7JE24"/>
<proteinExistence type="inferred from homology"/>
<feature type="domain" description="UspA" evidence="2">
    <location>
        <begin position="1"/>
        <end position="143"/>
    </location>
</feature>
<dbReference type="SUPFAM" id="SSF52402">
    <property type="entry name" value="Adenine nucleotide alpha hydrolases-like"/>
    <property type="match status" value="1"/>
</dbReference>
<protein>
    <submittedName>
        <fullName evidence="3">Universal stress protein</fullName>
    </submittedName>
</protein>
<evidence type="ECO:0000313" key="3">
    <source>
        <dbReference type="EMBL" id="QCK14509.1"/>
    </source>
</evidence>
<gene>
    <name evidence="3" type="ORF">DCC35_07020</name>
</gene>
<dbReference type="PANTHER" id="PTHR46268">
    <property type="entry name" value="STRESS RESPONSE PROTEIN NHAX"/>
    <property type="match status" value="1"/>
</dbReference>
<name>A0A4D7JE24_9BACT</name>
<keyword evidence="4" id="KW-1185">Reference proteome</keyword>
<evidence type="ECO:0000256" key="1">
    <source>
        <dbReference type="ARBA" id="ARBA00008791"/>
    </source>
</evidence>
<dbReference type="RefSeq" id="WP_137090096.1">
    <property type="nucleotide sequence ID" value="NZ_CP028923.1"/>
</dbReference>